<dbReference type="Gene3D" id="3.40.50.2300">
    <property type="match status" value="2"/>
</dbReference>
<evidence type="ECO:0000313" key="8">
    <source>
        <dbReference type="Proteomes" id="UP000184123"/>
    </source>
</evidence>
<dbReference type="InterPro" id="IPR046335">
    <property type="entry name" value="LacI/GalR-like_sensor"/>
</dbReference>
<dbReference type="AlphaFoldDB" id="A0A1M7GAT5"/>
<evidence type="ECO:0000313" key="7">
    <source>
        <dbReference type="EMBL" id="SHM13208.1"/>
    </source>
</evidence>
<dbReference type="STRING" id="44933.SAMN05660971_02262"/>
<dbReference type="Gene3D" id="1.10.260.40">
    <property type="entry name" value="lambda repressor-like DNA-binding domains"/>
    <property type="match status" value="1"/>
</dbReference>
<dbReference type="SMART" id="SM00354">
    <property type="entry name" value="HTH_LACI"/>
    <property type="match status" value="1"/>
</dbReference>
<dbReference type="SUPFAM" id="SSF47413">
    <property type="entry name" value="lambda repressor-like DNA-binding domains"/>
    <property type="match status" value="1"/>
</dbReference>
<dbReference type="Pfam" id="PF13377">
    <property type="entry name" value="Peripla_BP_3"/>
    <property type="match status" value="1"/>
</dbReference>
<keyword evidence="3" id="KW-0804">Transcription</keyword>
<protein>
    <submittedName>
        <fullName evidence="6 7">Transcriptional regulator</fullName>
    </submittedName>
</protein>
<keyword evidence="1" id="KW-0805">Transcription regulation</keyword>
<feature type="domain" description="HTH lacI-type" evidence="4">
    <location>
        <begin position="1"/>
        <end position="53"/>
    </location>
</feature>
<dbReference type="Proteomes" id="UP000321726">
    <property type="component" value="Unassembled WGS sequence"/>
</dbReference>
<dbReference type="Proteomes" id="UP000184123">
    <property type="component" value="Unassembled WGS sequence"/>
</dbReference>
<evidence type="ECO:0000313" key="9">
    <source>
        <dbReference type="Proteomes" id="UP000321726"/>
    </source>
</evidence>
<sequence length="327" mass="36413">MEEVAQLADVSPSTVSLYLRRPDEVSSRRAEKIQAAIDRLGYLPNTMAGGLASSRSNVIGVIVPTITNSFFSATLETLERHLRAAGYQLLIGNTEFDELREEELIRSIMSWNPAGLVLTGFQHTRKSLSLLTQSDIPVVEMWDYGKQGLDMVVGFSHQTIGRLVAEHMVHKGYRHTAFLSTNFQRDVRAADRYQGFRNVMEAAGGQVQLRELVGRSNTEETGQLLRDLMAERPDIDAICCSNDMVALGVMFECQRQGWSIPDRVAIAGFGNQDFTASTVPPMTTVDPPREEIGRHIARLLLARLKNDLPDAEKQLDLGVRLVIRESS</sequence>
<accession>A0A1M7GAT5</accession>
<dbReference type="RefSeq" id="WP_073435295.1">
    <property type="nucleotide sequence ID" value="NZ_BJXU01000053.1"/>
</dbReference>
<keyword evidence="9" id="KW-1185">Reference proteome</keyword>
<dbReference type="EMBL" id="FRCA01000005">
    <property type="protein sequence ID" value="SHM13208.1"/>
    <property type="molecule type" value="Genomic_DNA"/>
</dbReference>
<evidence type="ECO:0000259" key="4">
    <source>
        <dbReference type="PROSITE" id="PS50932"/>
    </source>
</evidence>
<proteinExistence type="predicted"/>
<gene>
    <name evidence="6" type="ORF">HCU01_16690</name>
    <name evidence="7" type="ORF">SAMN05660971_02262</name>
</gene>
<dbReference type="CDD" id="cd01392">
    <property type="entry name" value="HTH_LacI"/>
    <property type="match status" value="1"/>
</dbReference>
<dbReference type="EMBL" id="BJXU01000053">
    <property type="protein sequence ID" value="GEN23720.1"/>
    <property type="molecule type" value="Genomic_DNA"/>
</dbReference>
<dbReference type="PANTHER" id="PTHR30146:SF33">
    <property type="entry name" value="TRANSCRIPTIONAL REGULATOR"/>
    <property type="match status" value="1"/>
</dbReference>
<dbReference type="GO" id="GO:0003700">
    <property type="term" value="F:DNA-binding transcription factor activity"/>
    <property type="evidence" value="ECO:0007669"/>
    <property type="project" value="TreeGrafter"/>
</dbReference>
<reference evidence="7 8" key="1">
    <citation type="submission" date="2016-11" db="EMBL/GenBank/DDBJ databases">
        <authorList>
            <person name="Jaros S."/>
            <person name="Januszkiewicz K."/>
            <person name="Wedrychowicz H."/>
        </authorList>
    </citation>
    <scope>NUCLEOTIDE SEQUENCE [LARGE SCALE GENOMIC DNA]</scope>
    <source>
        <strain evidence="7 8">DSM 4740</strain>
    </source>
</reference>
<evidence type="ECO:0000256" key="1">
    <source>
        <dbReference type="ARBA" id="ARBA00023015"/>
    </source>
</evidence>
<dbReference type="InterPro" id="IPR000843">
    <property type="entry name" value="HTH_LacI"/>
</dbReference>
<dbReference type="InterPro" id="IPR010982">
    <property type="entry name" value="Lambda_DNA-bd_dom_sf"/>
</dbReference>
<evidence type="ECO:0000313" key="6">
    <source>
        <dbReference type="EMBL" id="GEN23720.1"/>
    </source>
</evidence>
<dbReference type="SUPFAM" id="SSF53822">
    <property type="entry name" value="Periplasmic binding protein-like I"/>
    <property type="match status" value="1"/>
</dbReference>
<reference evidence="6 9" key="2">
    <citation type="submission" date="2019-07" db="EMBL/GenBank/DDBJ databases">
        <title>Whole genome shotgun sequence of Halomonas cupida NBRC 102219.</title>
        <authorList>
            <person name="Hosoyama A."/>
            <person name="Uohara A."/>
            <person name="Ohji S."/>
            <person name="Ichikawa N."/>
        </authorList>
    </citation>
    <scope>NUCLEOTIDE SEQUENCE [LARGE SCALE GENOMIC DNA]</scope>
    <source>
        <strain evidence="6 9">NBRC 102219</strain>
    </source>
</reference>
<dbReference type="PROSITE" id="PS50943">
    <property type="entry name" value="HTH_CROC1"/>
    <property type="match status" value="1"/>
</dbReference>
<evidence type="ECO:0000259" key="5">
    <source>
        <dbReference type="PROSITE" id="PS50943"/>
    </source>
</evidence>
<dbReference type="PROSITE" id="PS50932">
    <property type="entry name" value="HTH_LACI_2"/>
    <property type="match status" value="1"/>
</dbReference>
<dbReference type="InterPro" id="IPR028082">
    <property type="entry name" value="Peripla_BP_I"/>
</dbReference>
<dbReference type="InterPro" id="IPR001387">
    <property type="entry name" value="Cro/C1-type_HTH"/>
</dbReference>
<dbReference type="OrthoDB" id="5681588at2"/>
<dbReference type="PANTHER" id="PTHR30146">
    <property type="entry name" value="LACI-RELATED TRANSCRIPTIONAL REPRESSOR"/>
    <property type="match status" value="1"/>
</dbReference>
<feature type="domain" description="HTH cro/C1-type" evidence="5">
    <location>
        <begin position="1"/>
        <end position="43"/>
    </location>
</feature>
<keyword evidence="2" id="KW-0238">DNA-binding</keyword>
<dbReference type="CDD" id="cd01575">
    <property type="entry name" value="PBP1_GntR"/>
    <property type="match status" value="1"/>
</dbReference>
<dbReference type="GO" id="GO:0000976">
    <property type="term" value="F:transcription cis-regulatory region binding"/>
    <property type="evidence" value="ECO:0007669"/>
    <property type="project" value="TreeGrafter"/>
</dbReference>
<organism evidence="7 8">
    <name type="scientific">Halomonas cupida</name>
    <dbReference type="NCBI Taxonomy" id="44933"/>
    <lineage>
        <taxon>Bacteria</taxon>
        <taxon>Pseudomonadati</taxon>
        <taxon>Pseudomonadota</taxon>
        <taxon>Gammaproteobacteria</taxon>
        <taxon>Oceanospirillales</taxon>
        <taxon>Halomonadaceae</taxon>
        <taxon>Halomonas</taxon>
    </lineage>
</organism>
<dbReference type="Pfam" id="PF00356">
    <property type="entry name" value="LacI"/>
    <property type="match status" value="1"/>
</dbReference>
<evidence type="ECO:0000256" key="3">
    <source>
        <dbReference type="ARBA" id="ARBA00023163"/>
    </source>
</evidence>
<evidence type="ECO:0000256" key="2">
    <source>
        <dbReference type="ARBA" id="ARBA00023125"/>
    </source>
</evidence>
<name>A0A1M7GAT5_9GAMM</name>